<dbReference type="InterPro" id="IPR032179">
    <property type="entry name" value="Cry22Aa_Ig-like"/>
</dbReference>
<feature type="domain" description="NodB homology" evidence="2">
    <location>
        <begin position="301"/>
        <end position="488"/>
    </location>
</feature>
<dbReference type="Gene3D" id="2.60.40.10">
    <property type="entry name" value="Immunoglobulins"/>
    <property type="match status" value="2"/>
</dbReference>
<keyword evidence="1" id="KW-0812">Transmembrane</keyword>
<dbReference type="PANTHER" id="PTHR10587">
    <property type="entry name" value="GLYCOSYL TRANSFERASE-RELATED"/>
    <property type="match status" value="1"/>
</dbReference>
<dbReference type="InterPro" id="IPR002509">
    <property type="entry name" value="NODB_dom"/>
</dbReference>
<dbReference type="eggNOG" id="COG0726">
    <property type="taxonomic scope" value="Bacteria"/>
</dbReference>
<name>C7N2I7_SLAHD</name>
<dbReference type="PROSITE" id="PS51677">
    <property type="entry name" value="NODB"/>
    <property type="match status" value="1"/>
</dbReference>
<dbReference type="GO" id="GO:0016810">
    <property type="term" value="F:hydrolase activity, acting on carbon-nitrogen (but not peptide) bonds"/>
    <property type="evidence" value="ECO:0007669"/>
    <property type="project" value="InterPro"/>
</dbReference>
<dbReference type="InterPro" id="IPR050248">
    <property type="entry name" value="Polysacc_deacetylase_ArnD"/>
</dbReference>
<dbReference type="Pfam" id="PF01522">
    <property type="entry name" value="Polysacc_deac_1"/>
    <property type="match status" value="1"/>
</dbReference>
<proteinExistence type="predicted"/>
<dbReference type="InterPro" id="IPR011330">
    <property type="entry name" value="Glyco_hydro/deAcase_b/a-brl"/>
</dbReference>
<dbReference type="EMBL" id="CP001684">
    <property type="protein sequence ID" value="ACV23495.1"/>
    <property type="molecule type" value="Genomic_DNA"/>
</dbReference>
<feature type="transmembrane region" description="Helical" evidence="1">
    <location>
        <begin position="25"/>
        <end position="45"/>
    </location>
</feature>
<keyword evidence="3" id="KW-0119">Carbohydrate metabolism</keyword>
<dbReference type="SUPFAM" id="SSF88713">
    <property type="entry name" value="Glycoside hydrolase/deacetylase"/>
    <property type="match status" value="1"/>
</dbReference>
<dbReference type="SUPFAM" id="SSF49299">
    <property type="entry name" value="PKD domain"/>
    <property type="match status" value="1"/>
</dbReference>
<dbReference type="PANTHER" id="PTHR10587:SF125">
    <property type="entry name" value="POLYSACCHARIDE DEACETYLASE YHEN-RELATED"/>
    <property type="match status" value="1"/>
</dbReference>
<dbReference type="InterPro" id="IPR013783">
    <property type="entry name" value="Ig-like_fold"/>
</dbReference>
<dbReference type="GO" id="GO:0045493">
    <property type="term" value="P:xylan catabolic process"/>
    <property type="evidence" value="ECO:0007669"/>
    <property type="project" value="UniProtKB-KW"/>
</dbReference>
<dbReference type="CDD" id="cd10944">
    <property type="entry name" value="CE4_SmPgdA_like"/>
    <property type="match status" value="1"/>
</dbReference>
<dbReference type="Gene3D" id="3.20.20.370">
    <property type="entry name" value="Glycoside hydrolase/deacetylase"/>
    <property type="match status" value="1"/>
</dbReference>
<evidence type="ECO:0000313" key="4">
    <source>
        <dbReference type="Proteomes" id="UP000002026"/>
    </source>
</evidence>
<evidence type="ECO:0000256" key="1">
    <source>
        <dbReference type="SAM" id="Phobius"/>
    </source>
</evidence>
<dbReference type="HOGENOM" id="CLU_038259_0_0_11"/>
<keyword evidence="1" id="KW-0472">Membrane</keyword>
<dbReference type="Pfam" id="PF16403">
    <property type="entry name" value="Bact_surface_Ig-like"/>
    <property type="match status" value="3"/>
</dbReference>
<organism evidence="3 4">
    <name type="scientific">Slackia heliotrinireducens (strain ATCC 29202 / DSM 20476 / NCTC 11029 / RHS 1)</name>
    <name type="common">Peptococcus heliotrinreducens</name>
    <dbReference type="NCBI Taxonomy" id="471855"/>
    <lineage>
        <taxon>Bacteria</taxon>
        <taxon>Bacillati</taxon>
        <taxon>Actinomycetota</taxon>
        <taxon>Coriobacteriia</taxon>
        <taxon>Eggerthellales</taxon>
        <taxon>Eggerthellaceae</taxon>
        <taxon>Slackia</taxon>
    </lineage>
</organism>
<dbReference type="GO" id="GO:0016798">
    <property type="term" value="F:hydrolase activity, acting on glycosyl bonds"/>
    <property type="evidence" value="ECO:0007669"/>
    <property type="project" value="UniProtKB-KW"/>
</dbReference>
<dbReference type="Proteomes" id="UP000002026">
    <property type="component" value="Chromosome"/>
</dbReference>
<gene>
    <name evidence="3" type="ordered locus">Shel_24870</name>
</gene>
<dbReference type="RefSeq" id="WP_012799593.1">
    <property type="nucleotide sequence ID" value="NC_013165.1"/>
</dbReference>
<keyword evidence="4" id="KW-1185">Reference proteome</keyword>
<keyword evidence="1" id="KW-1133">Transmembrane helix</keyword>
<reference evidence="3 4" key="1">
    <citation type="journal article" date="2009" name="Stand. Genomic Sci.">
        <title>Complete genome sequence of Slackia heliotrinireducens type strain (RHS 1).</title>
        <authorList>
            <person name="Pukall R."/>
            <person name="Lapidus A."/>
            <person name="Nolan M."/>
            <person name="Copeland A."/>
            <person name="Glavina Del Rio T."/>
            <person name="Lucas S."/>
            <person name="Chen F."/>
            <person name="Tice H."/>
            <person name="Cheng J.F."/>
            <person name="Chertkov O."/>
            <person name="Bruce D."/>
            <person name="Goodwin L."/>
            <person name="Kuske C."/>
            <person name="Brettin T."/>
            <person name="Detter J.C."/>
            <person name="Han C."/>
            <person name="Pitluck S."/>
            <person name="Pati A."/>
            <person name="Mavrommatis K."/>
            <person name="Ivanova N."/>
            <person name="Ovchinnikova G."/>
            <person name="Chen A."/>
            <person name="Palaniappan K."/>
            <person name="Schneider S."/>
            <person name="Rohde M."/>
            <person name="Chain P."/>
            <person name="D'haeseleer P."/>
            <person name="Goker M."/>
            <person name="Bristow J."/>
            <person name="Eisen J.A."/>
            <person name="Markowitz V."/>
            <person name="Kyrpides N.C."/>
            <person name="Klenk H.P."/>
            <person name="Hugenholtz P."/>
        </authorList>
    </citation>
    <scope>NUCLEOTIDE SEQUENCE [LARGE SCALE GENOMIC DNA]</scope>
    <source>
        <strain evidence="4">ATCC 29202 / DSM 20476 / NCTC 11029 / RHS 1</strain>
    </source>
</reference>
<accession>C7N2I7</accession>
<dbReference type="InterPro" id="IPR035986">
    <property type="entry name" value="PKD_dom_sf"/>
</dbReference>
<keyword evidence="3" id="KW-0326">Glycosidase</keyword>
<keyword evidence="3" id="KW-0378">Hydrolase</keyword>
<evidence type="ECO:0000259" key="2">
    <source>
        <dbReference type="PROSITE" id="PS51677"/>
    </source>
</evidence>
<sequence>MAEIFQNAPAPAGAHAATQSAWRKYLPIAGIALLAVVLILAALAATSHIDISLEGEDTVTLTNREPYEEPGASAQFSSVVFGDGHGLGKVNVKCTGDVDDTEPGEYELTYSARFLLWSAETKRYVIVEDTAAPEITLTESTDEYLPLGTDFEEPGFDAVDDYDGDVADKVEVTGSVDSSTPGTYELTYTATDAAGNSSQVTRTVEVRDMTAPTITLEGDESINVFQDTTFEDPGYSASDDYDGDITDTVEITGKVDIATPGDYTITYTATDAAGNSSQVTRTVTVKPVLKQGNVTDVPDHKVVYLTFDDGPGDYTQELLDILARHNVKATFFVTGNGDASLIAKEAQAGHSIGVHTYTHDYNTIYASEAAFFADYEKMQSVIEQQTGSRTTLMRFPGGSSNTVSDFNPGIMTRLTASVTAQGYQYFDWNVSSGDAGGTTDKDKVVENVIEGMKSHDVSVVLQHDIKDFSVEATEEIIVWGLENGYTFLPLSSSSPTAHHGVNN</sequence>
<keyword evidence="3" id="KW-0858">Xylan degradation</keyword>
<dbReference type="eggNOG" id="COG3291">
    <property type="taxonomic scope" value="Bacteria"/>
</dbReference>
<dbReference type="AlphaFoldDB" id="C7N2I7"/>
<dbReference type="KEGG" id="shi:Shel_24870"/>
<keyword evidence="3" id="KW-0624">Polysaccharide degradation</keyword>
<evidence type="ECO:0000313" key="3">
    <source>
        <dbReference type="EMBL" id="ACV23495.1"/>
    </source>
</evidence>
<protein>
    <submittedName>
        <fullName evidence="3">Predicted xylanase/chitin deacetylase</fullName>
    </submittedName>
</protein>